<proteinExistence type="predicted"/>
<reference evidence="2" key="1">
    <citation type="journal article" date="2019" name="Int. J. Syst. Evol. Microbiol.">
        <title>The Global Catalogue of Microorganisms (GCM) 10K type strain sequencing project: providing services to taxonomists for standard genome sequencing and annotation.</title>
        <authorList>
            <consortium name="The Broad Institute Genomics Platform"/>
            <consortium name="The Broad Institute Genome Sequencing Center for Infectious Disease"/>
            <person name="Wu L."/>
            <person name="Ma J."/>
        </authorList>
    </citation>
    <scope>NUCLEOTIDE SEQUENCE [LARGE SCALE GENOMIC DNA]</scope>
    <source>
        <strain evidence="2">CCUG 60742</strain>
    </source>
</reference>
<dbReference type="InterPro" id="IPR029044">
    <property type="entry name" value="Nucleotide-diphossugar_trans"/>
</dbReference>
<dbReference type="Proteomes" id="UP001597073">
    <property type="component" value="Unassembled WGS sequence"/>
</dbReference>
<accession>A0ABW2ZGV0</accession>
<gene>
    <name evidence="1" type="ORF">ACFQZI_11230</name>
</gene>
<name>A0ABW2ZGV0_9SPHI</name>
<organism evidence="1 2">
    <name type="scientific">Mucilaginibacter lutimaris</name>
    <dbReference type="NCBI Taxonomy" id="931629"/>
    <lineage>
        <taxon>Bacteria</taxon>
        <taxon>Pseudomonadati</taxon>
        <taxon>Bacteroidota</taxon>
        <taxon>Sphingobacteriia</taxon>
        <taxon>Sphingobacteriales</taxon>
        <taxon>Sphingobacteriaceae</taxon>
        <taxon>Mucilaginibacter</taxon>
    </lineage>
</organism>
<keyword evidence="2" id="KW-1185">Reference proteome</keyword>
<comment type="caution">
    <text evidence="1">The sequence shown here is derived from an EMBL/GenBank/DDBJ whole genome shotgun (WGS) entry which is preliminary data.</text>
</comment>
<evidence type="ECO:0000313" key="1">
    <source>
        <dbReference type="EMBL" id="MFD0765425.1"/>
    </source>
</evidence>
<sequence>MVETVATKITAKNAVTTIVLMVSIGNRLHLSNYTYPRLAAWASSQGYASLLIRERITNDSLAPHFQKLIAHRLAPGYKRYIIIDDDLMLKRDSPPMLDFDEDKIGLCKDPVQSNTQAGHVKWTGNTGFIVAYEKSLQLLEQAYLNGEYPYNCWDKSGQGIWGPHDQAALNNVVFQKDLVHQLDWRWNYQIVVDYYTNHGKGWHKWTHSHFYRLGFYFSLLLPFSQTRKLLDQCYGLHMTMGVYPKFFSCIFK</sequence>
<protein>
    <recommendedName>
        <fullName evidence="3">Nucleotide-diphospho-sugar transferase domain-containing protein</fullName>
    </recommendedName>
</protein>
<dbReference type="RefSeq" id="WP_377142553.1">
    <property type="nucleotide sequence ID" value="NZ_JBHTIA010000007.1"/>
</dbReference>
<dbReference type="SUPFAM" id="SSF53448">
    <property type="entry name" value="Nucleotide-diphospho-sugar transferases"/>
    <property type="match status" value="1"/>
</dbReference>
<evidence type="ECO:0000313" key="2">
    <source>
        <dbReference type="Proteomes" id="UP001597073"/>
    </source>
</evidence>
<dbReference type="EMBL" id="JBHTIA010000007">
    <property type="protein sequence ID" value="MFD0765425.1"/>
    <property type="molecule type" value="Genomic_DNA"/>
</dbReference>
<dbReference type="Gene3D" id="3.90.550.10">
    <property type="entry name" value="Spore Coat Polysaccharide Biosynthesis Protein SpsA, Chain A"/>
    <property type="match status" value="1"/>
</dbReference>
<evidence type="ECO:0008006" key="3">
    <source>
        <dbReference type="Google" id="ProtNLM"/>
    </source>
</evidence>